<dbReference type="GO" id="GO:0016757">
    <property type="term" value="F:glycosyltransferase activity"/>
    <property type="evidence" value="ECO:0007669"/>
    <property type="project" value="UniProtKB-KW"/>
</dbReference>
<dbReference type="GO" id="GO:0005886">
    <property type="term" value="C:plasma membrane"/>
    <property type="evidence" value="ECO:0007669"/>
    <property type="project" value="UniProtKB-SubCell"/>
</dbReference>
<dbReference type="PANTHER" id="PTHR43646">
    <property type="entry name" value="GLYCOSYLTRANSFERASE"/>
    <property type="match status" value="1"/>
</dbReference>
<dbReference type="RefSeq" id="WP_100350201.1">
    <property type="nucleotide sequence ID" value="NZ_PGTZ01000008.1"/>
</dbReference>
<evidence type="ECO:0000256" key="1">
    <source>
        <dbReference type="ARBA" id="ARBA00004236"/>
    </source>
</evidence>
<dbReference type="InterPro" id="IPR001173">
    <property type="entry name" value="Glyco_trans_2-like"/>
</dbReference>
<evidence type="ECO:0000256" key="2">
    <source>
        <dbReference type="ARBA" id="ARBA00022475"/>
    </source>
</evidence>
<dbReference type="Pfam" id="PF00535">
    <property type="entry name" value="Glycos_transf_2"/>
    <property type="match status" value="1"/>
</dbReference>
<dbReference type="EMBL" id="PGTZ01000008">
    <property type="protein sequence ID" value="PJI93521.1"/>
    <property type="molecule type" value="Genomic_DNA"/>
</dbReference>
<evidence type="ECO:0000256" key="3">
    <source>
        <dbReference type="ARBA" id="ARBA00022676"/>
    </source>
</evidence>
<protein>
    <recommendedName>
        <fullName evidence="9">4,4'-diaponeurosporenoate glycosyltransferase</fullName>
    </recommendedName>
</protein>
<name>A0A2M8WRF5_9MICO</name>
<accession>A0A2M8WRF5</accession>
<evidence type="ECO:0000313" key="12">
    <source>
        <dbReference type="Proteomes" id="UP000231586"/>
    </source>
</evidence>
<evidence type="ECO:0000256" key="4">
    <source>
        <dbReference type="ARBA" id="ARBA00022679"/>
    </source>
</evidence>
<dbReference type="PANTHER" id="PTHR43646:SF2">
    <property type="entry name" value="GLYCOSYLTRANSFERASE 2-LIKE DOMAIN-CONTAINING PROTEIN"/>
    <property type="match status" value="1"/>
</dbReference>
<dbReference type="SUPFAM" id="SSF53448">
    <property type="entry name" value="Nucleotide-diphospho-sugar transferases"/>
    <property type="match status" value="1"/>
</dbReference>
<evidence type="ECO:0000256" key="9">
    <source>
        <dbReference type="ARBA" id="ARBA00040345"/>
    </source>
</evidence>
<dbReference type="OrthoDB" id="9777873at2"/>
<dbReference type="InterPro" id="IPR029044">
    <property type="entry name" value="Nucleotide-diphossugar_trans"/>
</dbReference>
<evidence type="ECO:0000256" key="7">
    <source>
        <dbReference type="ARBA" id="ARBA00037904"/>
    </source>
</evidence>
<reference evidence="11 12" key="1">
    <citation type="submission" date="2017-11" db="EMBL/GenBank/DDBJ databases">
        <title>Genomic Encyclopedia of Archaeal and Bacterial Type Strains, Phase II (KMG-II): From Individual Species to Whole Genera.</title>
        <authorList>
            <person name="Goeker M."/>
        </authorList>
    </citation>
    <scope>NUCLEOTIDE SEQUENCE [LARGE SCALE GENOMIC DNA]</scope>
    <source>
        <strain evidence="11 12">DSM 22413</strain>
    </source>
</reference>
<keyword evidence="5" id="KW-0472">Membrane</keyword>
<dbReference type="Gene3D" id="3.90.550.10">
    <property type="entry name" value="Spore Coat Polysaccharide Biosynthesis Protein SpsA, Chain A"/>
    <property type="match status" value="1"/>
</dbReference>
<comment type="similarity">
    <text evidence="8">Belongs to the glycosyltransferase 2 family. CrtQ subfamily.</text>
</comment>
<organism evidence="11 12">
    <name type="scientific">Luteimicrobium subarcticum</name>
    <dbReference type="NCBI Taxonomy" id="620910"/>
    <lineage>
        <taxon>Bacteria</taxon>
        <taxon>Bacillati</taxon>
        <taxon>Actinomycetota</taxon>
        <taxon>Actinomycetes</taxon>
        <taxon>Micrococcales</taxon>
        <taxon>Luteimicrobium</taxon>
    </lineage>
</organism>
<dbReference type="AlphaFoldDB" id="A0A2M8WRF5"/>
<comment type="subcellular location">
    <subcellularLocation>
        <location evidence="1">Cell membrane</location>
    </subcellularLocation>
</comment>
<evidence type="ECO:0000256" key="6">
    <source>
        <dbReference type="ARBA" id="ARBA00037281"/>
    </source>
</evidence>
<dbReference type="Proteomes" id="UP000231586">
    <property type="component" value="Unassembled WGS sequence"/>
</dbReference>
<keyword evidence="2" id="KW-1003">Cell membrane</keyword>
<keyword evidence="12" id="KW-1185">Reference proteome</keyword>
<sequence length="259" mass="27727">MTPPRPRGTTDAVDLVVVVVPVHDEEELLPRCLASLRRAVDHAVPDRVRATDDAGPRDDIGVAYQVVVALDACRDRSAAIASASGFDTAVVERRSVGAARAAGYRHALEAAAVPSRQDPHRVWLAATDADSVVPPHWLTTQLDLARGGADVMIGTVRPDPADLTPAQREAWHARHVPGQANGHVHGANLGVRADLYLAAGGFQPLPEHEDVELVARLRRAGARTVATDACWVRTSGRSHGRTPGGYARYLREDLMARSG</sequence>
<comment type="caution">
    <text evidence="11">The sequence shown here is derived from an EMBL/GenBank/DDBJ whole genome shotgun (WGS) entry which is preliminary data.</text>
</comment>
<evidence type="ECO:0000256" key="8">
    <source>
        <dbReference type="ARBA" id="ARBA00038120"/>
    </source>
</evidence>
<keyword evidence="4 11" id="KW-0808">Transferase</keyword>
<evidence type="ECO:0000259" key="10">
    <source>
        <dbReference type="Pfam" id="PF00535"/>
    </source>
</evidence>
<comment type="function">
    <text evidence="6">Catalyzes the glycosylation of 4,4'-diaponeurosporenoate, i.e. the esterification of glucose at the C1'' position with the carboxyl group of 4,4'-diaponeurosporenic acid, to form glycosyl-4,4'-diaponeurosporenoate. This is a step in the biosynthesis of staphyloxanthin, an orange pigment present in most staphylococci strains.</text>
</comment>
<feature type="domain" description="Glycosyltransferase 2-like" evidence="10">
    <location>
        <begin position="18"/>
        <end position="168"/>
    </location>
</feature>
<evidence type="ECO:0000256" key="5">
    <source>
        <dbReference type="ARBA" id="ARBA00023136"/>
    </source>
</evidence>
<keyword evidence="3" id="KW-0328">Glycosyltransferase</keyword>
<comment type="pathway">
    <text evidence="7">Carotenoid biosynthesis; staphyloxanthin biosynthesis; staphyloxanthin from farnesyl diphosphate: step 4/5.</text>
</comment>
<proteinExistence type="inferred from homology"/>
<evidence type="ECO:0000313" key="11">
    <source>
        <dbReference type="EMBL" id="PJI93521.1"/>
    </source>
</evidence>
<gene>
    <name evidence="11" type="ORF">CLV34_2095</name>
</gene>